<dbReference type="EMBL" id="BNAL01000021">
    <property type="protein sequence ID" value="GHG05343.1"/>
    <property type="molecule type" value="Genomic_DNA"/>
</dbReference>
<comment type="caution">
    <text evidence="1">The sequence shown here is derived from an EMBL/GenBank/DDBJ whole genome shotgun (WGS) entry which is preliminary data.</text>
</comment>
<sequence>MNIAMVVAKYDETGSSPYLTNELADALSARGHHVTVLYLDWEAEAEPKVKYRERQTLYVDRTMPRGKGMVAMARKWALAPLKYLSFKQALDKQYDLAIYYSPLFVAYPLLALHRLKARFKVGVYWDFFPYHQVEMGLIPRGPVEQGLHAAELHLLRQLDVVALMSPGNRESFKRVFGWKDDAKLRLLPIWGGGEQLPLRELDPQKYCVFGGQLSAGRNIEALVKAAEFLPDDIELRIYGRGPLQPALKALIRERSLSNVRLMGQVSREQYQRDIAGAWLGLIITDPGAKTDSFPSKVIDYFRVALPVLAITEASSDFGSFVQDTARAGRKLHSEDPQQIAAVISEMIGSPERAEWGRRGHEYYYAHMTADRIAKQLEDWAAQPAKAQP</sequence>
<dbReference type="Pfam" id="PF13692">
    <property type="entry name" value="Glyco_trans_1_4"/>
    <property type="match status" value="1"/>
</dbReference>
<keyword evidence="2" id="KW-1185">Reference proteome</keyword>
<dbReference type="Gene3D" id="3.40.50.2000">
    <property type="entry name" value="Glycogen Phosphorylase B"/>
    <property type="match status" value="2"/>
</dbReference>
<reference evidence="2" key="1">
    <citation type="journal article" date="2019" name="Int. J. Syst. Evol. Microbiol.">
        <title>The Global Catalogue of Microorganisms (GCM) 10K type strain sequencing project: providing services to taxonomists for standard genome sequencing and annotation.</title>
        <authorList>
            <consortium name="The Broad Institute Genomics Platform"/>
            <consortium name="The Broad Institute Genome Sequencing Center for Infectious Disease"/>
            <person name="Wu L."/>
            <person name="Ma J."/>
        </authorList>
    </citation>
    <scope>NUCLEOTIDE SEQUENCE [LARGE SCALE GENOMIC DNA]</scope>
    <source>
        <strain evidence="2">CGMCC 1.18439</strain>
    </source>
</reference>
<dbReference type="CDD" id="cd03794">
    <property type="entry name" value="GT4_WbuB-like"/>
    <property type="match status" value="1"/>
</dbReference>
<dbReference type="Proteomes" id="UP000632154">
    <property type="component" value="Unassembled WGS sequence"/>
</dbReference>
<protein>
    <submittedName>
        <fullName evidence="1">Uncharacterized protein</fullName>
    </submittedName>
</protein>
<proteinExistence type="predicted"/>
<dbReference type="RefSeq" id="WP_189643301.1">
    <property type="nucleotide sequence ID" value="NZ_BNAL01000021.1"/>
</dbReference>
<organism evidence="1 2">
    <name type="scientific">Deinococcus piscis</name>
    <dbReference type="NCBI Taxonomy" id="394230"/>
    <lineage>
        <taxon>Bacteria</taxon>
        <taxon>Thermotogati</taxon>
        <taxon>Deinococcota</taxon>
        <taxon>Deinococci</taxon>
        <taxon>Deinococcales</taxon>
        <taxon>Deinococcaceae</taxon>
        <taxon>Deinococcus</taxon>
    </lineage>
</organism>
<evidence type="ECO:0000313" key="2">
    <source>
        <dbReference type="Proteomes" id="UP000632154"/>
    </source>
</evidence>
<gene>
    <name evidence="1" type="ORF">GCM10017783_17380</name>
</gene>
<name>A0ABQ3K640_9DEIO</name>
<evidence type="ECO:0000313" key="1">
    <source>
        <dbReference type="EMBL" id="GHG05343.1"/>
    </source>
</evidence>
<accession>A0ABQ3K640</accession>
<dbReference type="PANTHER" id="PTHR12526">
    <property type="entry name" value="GLYCOSYLTRANSFERASE"/>
    <property type="match status" value="1"/>
</dbReference>
<dbReference type="SUPFAM" id="SSF53756">
    <property type="entry name" value="UDP-Glycosyltransferase/glycogen phosphorylase"/>
    <property type="match status" value="1"/>
</dbReference>